<evidence type="ECO:0000313" key="2">
    <source>
        <dbReference type="Proteomes" id="UP000708208"/>
    </source>
</evidence>
<protein>
    <submittedName>
        <fullName evidence="1">Uncharacterized protein</fullName>
    </submittedName>
</protein>
<sequence>MLKRKERHARRIVSKSVKRLEIIAARPLSKYPERVQQHNYAVPESVQSSRSNDLVISDQISTYNESINSESSVESTFQNIDCQFPEIGEEAHKAKHRQRNPTITNFRNDLKHWALTHQIKQNALTHLLHILKPNHYTDLPNDARSLLKTPRTTLTREVPPGNYCHIGATERLKQIIARYPNNTTLILDINIDGLPVSRSSNSQLWPIQAHIINFPSYPPFVIGLYHGLQKPKCANNYLAEFVSECSELLQSGLKHENKEYTVKINKFVCDTPARTFITCAKGHNAYYGCGKCDQKGTYYKGRVTFSSVVKTLRTDYSFKNQLQKNHHNGESTLVDLGIGMVTQFPDDPMHLLYLGMFIVVEFHSRKGDTKVETVPHSWLKSDNFSISWPPSSKSMDFVSKAIAAKKTPENNWTTFEISKYWGPFG</sequence>
<evidence type="ECO:0000313" key="1">
    <source>
        <dbReference type="EMBL" id="CAG7728007.1"/>
    </source>
</evidence>
<organism evidence="1 2">
    <name type="scientific">Allacma fusca</name>
    <dbReference type="NCBI Taxonomy" id="39272"/>
    <lineage>
        <taxon>Eukaryota</taxon>
        <taxon>Metazoa</taxon>
        <taxon>Ecdysozoa</taxon>
        <taxon>Arthropoda</taxon>
        <taxon>Hexapoda</taxon>
        <taxon>Collembola</taxon>
        <taxon>Symphypleona</taxon>
        <taxon>Sminthuridae</taxon>
        <taxon>Allacma</taxon>
    </lineage>
</organism>
<dbReference type="OrthoDB" id="10028922at2759"/>
<dbReference type="PANTHER" id="PTHR33053">
    <property type="entry name" value="PROTEIN, PUTATIVE-RELATED"/>
    <property type="match status" value="1"/>
</dbReference>
<reference evidence="1" key="1">
    <citation type="submission" date="2021-06" db="EMBL/GenBank/DDBJ databases">
        <authorList>
            <person name="Hodson N. C."/>
            <person name="Mongue J. A."/>
            <person name="Jaron S. K."/>
        </authorList>
    </citation>
    <scope>NUCLEOTIDE SEQUENCE</scope>
</reference>
<name>A0A8J2JWP4_9HEXA</name>
<dbReference type="Proteomes" id="UP000708208">
    <property type="component" value="Unassembled WGS sequence"/>
</dbReference>
<gene>
    <name evidence="1" type="ORF">AFUS01_LOCUS16819</name>
</gene>
<accession>A0A8J2JWP4</accession>
<keyword evidence="2" id="KW-1185">Reference proteome</keyword>
<dbReference type="PANTHER" id="PTHR33053:SF24">
    <property type="entry name" value="TRANSPOSASE DOMAIN-CONTAINING PROTEIN"/>
    <property type="match status" value="1"/>
</dbReference>
<proteinExistence type="predicted"/>
<dbReference type="EMBL" id="CAJVCH010157011">
    <property type="protein sequence ID" value="CAG7728007.1"/>
    <property type="molecule type" value="Genomic_DNA"/>
</dbReference>
<dbReference type="AlphaFoldDB" id="A0A8J2JWP4"/>
<comment type="caution">
    <text evidence="1">The sequence shown here is derived from an EMBL/GenBank/DDBJ whole genome shotgun (WGS) entry which is preliminary data.</text>
</comment>